<feature type="compositionally biased region" description="Basic and acidic residues" evidence="1">
    <location>
        <begin position="268"/>
        <end position="278"/>
    </location>
</feature>
<sequence>MVLCRDECTEQVVARLRTEALDQVAQVVGELGQAMLSLSLALRSVLATEDEHGDVVRPRLEAIAVLGRGAQHLGDDDRGDRVREVADHVDLTALQCRVDQLADDLVHARAQQLHRARRERHAHQRAQPRVVRRIAEDEPVLKDLEGRRAGGALLGRELLLEDRRDAIGGEPLLIAEAGSDVLVARDQPGAQDRIPVDRIVLANDRQRRVWIGERRLAEEIIVDERGGRLGHVGDPSPRARLRPRRSRRCRRPLRPSSRPRRFAPLRPASDRPRRAAAR</sequence>
<protein>
    <submittedName>
        <fullName evidence="2">Unannotated protein</fullName>
    </submittedName>
</protein>
<feature type="region of interest" description="Disordered" evidence="1">
    <location>
        <begin position="227"/>
        <end position="278"/>
    </location>
</feature>
<reference evidence="2" key="1">
    <citation type="submission" date="2020-05" db="EMBL/GenBank/DDBJ databases">
        <authorList>
            <person name="Chiriac C."/>
            <person name="Salcher M."/>
            <person name="Ghai R."/>
            <person name="Kavagutti S V."/>
        </authorList>
    </citation>
    <scope>NUCLEOTIDE SEQUENCE</scope>
</reference>
<dbReference type="AlphaFoldDB" id="A0A6J7DZK3"/>
<evidence type="ECO:0000256" key="1">
    <source>
        <dbReference type="SAM" id="MobiDB-lite"/>
    </source>
</evidence>
<evidence type="ECO:0000313" key="2">
    <source>
        <dbReference type="EMBL" id="CAB4873984.1"/>
    </source>
</evidence>
<gene>
    <name evidence="2" type="ORF">UFOPK3423_00898</name>
</gene>
<accession>A0A6J7DZK3</accession>
<name>A0A6J7DZK3_9ZZZZ</name>
<feature type="compositionally biased region" description="Basic residues" evidence="1">
    <location>
        <begin position="239"/>
        <end position="263"/>
    </location>
</feature>
<organism evidence="2">
    <name type="scientific">freshwater metagenome</name>
    <dbReference type="NCBI Taxonomy" id="449393"/>
    <lineage>
        <taxon>unclassified sequences</taxon>
        <taxon>metagenomes</taxon>
        <taxon>ecological metagenomes</taxon>
    </lineage>
</organism>
<dbReference type="EMBL" id="CAFBLQ010000087">
    <property type="protein sequence ID" value="CAB4873984.1"/>
    <property type="molecule type" value="Genomic_DNA"/>
</dbReference>
<proteinExistence type="predicted"/>